<dbReference type="InterPro" id="IPR027417">
    <property type="entry name" value="P-loop_NTPase"/>
</dbReference>
<dbReference type="STRING" id="983506.L8WX55"/>
<dbReference type="AlphaFoldDB" id="L8WX55"/>
<gene>
    <name evidence="1" type="ORF">AG1IA_03388</name>
</gene>
<evidence type="ECO:0000313" key="1">
    <source>
        <dbReference type="EMBL" id="ELU42575.1"/>
    </source>
</evidence>
<reference evidence="1 2" key="1">
    <citation type="journal article" date="2013" name="Nat. Commun.">
        <title>The evolution and pathogenic mechanisms of the rice sheath blight pathogen.</title>
        <authorList>
            <person name="Zheng A."/>
            <person name="Lin R."/>
            <person name="Xu L."/>
            <person name="Qin P."/>
            <person name="Tang C."/>
            <person name="Ai P."/>
            <person name="Zhang D."/>
            <person name="Liu Y."/>
            <person name="Sun Z."/>
            <person name="Feng H."/>
            <person name="Wang Y."/>
            <person name="Chen Y."/>
            <person name="Liang X."/>
            <person name="Fu R."/>
            <person name="Li Q."/>
            <person name="Zhang J."/>
            <person name="Yu X."/>
            <person name="Xie Z."/>
            <person name="Ding L."/>
            <person name="Guan P."/>
            <person name="Tang J."/>
            <person name="Liang Y."/>
            <person name="Wang S."/>
            <person name="Deng Q."/>
            <person name="Li S."/>
            <person name="Zhu J."/>
            <person name="Wang L."/>
            <person name="Liu H."/>
            <person name="Li P."/>
        </authorList>
    </citation>
    <scope>NUCLEOTIDE SEQUENCE [LARGE SCALE GENOMIC DNA]</scope>
    <source>
        <strain evidence="2">AG-1 IA</strain>
    </source>
</reference>
<comment type="caution">
    <text evidence="1">The sequence shown here is derived from an EMBL/GenBank/DDBJ whole genome shotgun (WGS) entry which is preliminary data.</text>
</comment>
<name>L8WX55_THACA</name>
<dbReference type="OrthoDB" id="10041966at2759"/>
<organism evidence="1 2">
    <name type="scientific">Thanatephorus cucumeris (strain AG1-IA)</name>
    <name type="common">Rice sheath blight fungus</name>
    <name type="synonym">Rhizoctonia solani</name>
    <dbReference type="NCBI Taxonomy" id="983506"/>
    <lineage>
        <taxon>Eukaryota</taxon>
        <taxon>Fungi</taxon>
        <taxon>Dikarya</taxon>
        <taxon>Basidiomycota</taxon>
        <taxon>Agaricomycotina</taxon>
        <taxon>Agaricomycetes</taxon>
        <taxon>Cantharellales</taxon>
        <taxon>Ceratobasidiaceae</taxon>
        <taxon>Rhizoctonia</taxon>
        <taxon>Rhizoctonia solani AG-1</taxon>
    </lineage>
</organism>
<dbReference type="Gene3D" id="3.40.50.300">
    <property type="entry name" value="P-loop containing nucleotide triphosphate hydrolases"/>
    <property type="match status" value="1"/>
</dbReference>
<dbReference type="Proteomes" id="UP000011668">
    <property type="component" value="Unassembled WGS sequence"/>
</dbReference>
<dbReference type="HOGENOM" id="CLU_058668_1_1_1"/>
<sequence length="252" mass="29145">MYVSNHPLRVPLLKPWDQIPVHPIYKVQDWDDAPGAIDWPRLRASLEYVKDHGVLPDSHSSHDHLNEQREVPVSQGTLERLKVQFQEVEGRWAAKGFKVTWALLDGFLLYWDKVMLLRMIKPRINLVTLQEIVEKLDVKIFIHVGLVDWNSNRMIMKLTSAVQSDGAEGSLWRDPPNYWEQIVYPAYVRAHKHLFKEEDVEKGDLTPEYTDQLLLLRGEGNRSQTVDMGRMLEASAERIFSVSNPGEPRCIG</sequence>
<dbReference type="EMBL" id="AFRT01000788">
    <property type="protein sequence ID" value="ELU42575.1"/>
    <property type="molecule type" value="Genomic_DNA"/>
</dbReference>
<protein>
    <submittedName>
        <fullName evidence="1">Uncharacterized protein</fullName>
    </submittedName>
</protein>
<evidence type="ECO:0000313" key="2">
    <source>
        <dbReference type="Proteomes" id="UP000011668"/>
    </source>
</evidence>
<proteinExistence type="predicted"/>
<keyword evidence="2" id="KW-1185">Reference proteome</keyword>
<accession>L8WX55</accession>